<dbReference type="InterPro" id="IPR006343">
    <property type="entry name" value="DnaB/C_C"/>
</dbReference>
<dbReference type="Pfam" id="PF07261">
    <property type="entry name" value="DnaB_2"/>
    <property type="match status" value="1"/>
</dbReference>
<evidence type="ECO:0000313" key="3">
    <source>
        <dbReference type="EMBL" id="MFD2637716.1"/>
    </source>
</evidence>
<feature type="domain" description="DnaB/C C-terminal" evidence="2">
    <location>
        <begin position="143"/>
        <end position="209"/>
    </location>
</feature>
<name>A0ABW5Q7A4_9BACI</name>
<dbReference type="Gene3D" id="1.10.10.630">
    <property type="entry name" value="DnaD domain-like"/>
    <property type="match status" value="1"/>
</dbReference>
<reference evidence="4" key="1">
    <citation type="journal article" date="2019" name="Int. J. Syst. Evol. Microbiol.">
        <title>The Global Catalogue of Microorganisms (GCM) 10K type strain sequencing project: providing services to taxonomists for standard genome sequencing and annotation.</title>
        <authorList>
            <consortium name="The Broad Institute Genomics Platform"/>
            <consortium name="The Broad Institute Genome Sequencing Center for Infectious Disease"/>
            <person name="Wu L."/>
            <person name="Ma J."/>
        </authorList>
    </citation>
    <scope>NUCLEOTIDE SEQUENCE [LARGE SCALE GENOMIC DNA]</scope>
    <source>
        <strain evidence="4">TISTR 1571</strain>
    </source>
</reference>
<comment type="similarity">
    <text evidence="1">Belongs to the DnaB/DnaD family.</text>
</comment>
<evidence type="ECO:0000313" key="4">
    <source>
        <dbReference type="Proteomes" id="UP001597452"/>
    </source>
</evidence>
<evidence type="ECO:0000259" key="2">
    <source>
        <dbReference type="Pfam" id="PF07261"/>
    </source>
</evidence>
<dbReference type="NCBIfam" id="TIGR01446">
    <property type="entry name" value="DnaD_dom"/>
    <property type="match status" value="1"/>
</dbReference>
<accession>A0ABW5Q7A4</accession>
<proteinExistence type="inferred from homology"/>
<evidence type="ECO:0000256" key="1">
    <source>
        <dbReference type="ARBA" id="ARBA00093462"/>
    </source>
</evidence>
<organism evidence="3 4">
    <name type="scientific">Piscibacillus salipiscarius</name>
    <dbReference type="NCBI Taxonomy" id="299480"/>
    <lineage>
        <taxon>Bacteria</taxon>
        <taxon>Bacillati</taxon>
        <taxon>Bacillota</taxon>
        <taxon>Bacilli</taxon>
        <taxon>Bacillales</taxon>
        <taxon>Bacillaceae</taxon>
        <taxon>Piscibacillus</taxon>
    </lineage>
</organism>
<keyword evidence="4" id="KW-1185">Reference proteome</keyword>
<protein>
    <submittedName>
        <fullName evidence="3">DnaD domain protein</fullName>
    </submittedName>
</protein>
<dbReference type="Proteomes" id="UP001597452">
    <property type="component" value="Unassembled WGS sequence"/>
</dbReference>
<comment type="caution">
    <text evidence="3">The sequence shown here is derived from an EMBL/GenBank/DDBJ whole genome shotgun (WGS) entry which is preliminary data.</text>
</comment>
<dbReference type="InterPro" id="IPR034829">
    <property type="entry name" value="DnaD-like_sf"/>
</dbReference>
<dbReference type="EMBL" id="JBHUMZ010000010">
    <property type="protein sequence ID" value="MFD2637716.1"/>
    <property type="molecule type" value="Genomic_DNA"/>
</dbReference>
<dbReference type="RefSeq" id="WP_377327221.1">
    <property type="nucleotide sequence ID" value="NZ_JBHUMZ010000010.1"/>
</dbReference>
<dbReference type="SUPFAM" id="SSF158499">
    <property type="entry name" value="DnaD domain-like"/>
    <property type="match status" value="1"/>
</dbReference>
<gene>
    <name evidence="3" type="ORF">ACFSW4_02365</name>
</gene>
<sequence length="237" mass="27454">MNYLKELNTFHEWLDTNPLPSGAIVLWYTLMALNNKTNWQGEFTVANGTLQAKTGLSRQQLHRARTDLINAGRIKYKKSNRVNQAGKYSIVSFDTRDGHKADTEEYTNRTQSGQELSTLVKHKQDINKTKHIPSLANARVIHLAEQYFISISERDKYLLNDFCDELGEELITEALNRAKTELKGFKYALGIIRNWSQKGIQSIDEVRKDDENFEFYKQRKYGNGQHMPEYDPDLDGF</sequence>